<dbReference type="InterPro" id="IPR002401">
    <property type="entry name" value="Cyt_P450_E_grp-I"/>
</dbReference>
<dbReference type="InterPro" id="IPR036396">
    <property type="entry name" value="Cyt_P450_sf"/>
</dbReference>
<dbReference type="RefSeq" id="WP_147079541.1">
    <property type="nucleotide sequence ID" value="NZ_VOQR01000001.1"/>
</dbReference>
<evidence type="ECO:0000256" key="1">
    <source>
        <dbReference type="ARBA" id="ARBA00001971"/>
    </source>
</evidence>
<dbReference type="PROSITE" id="PS00086">
    <property type="entry name" value="CYTOCHROME_P450"/>
    <property type="match status" value="1"/>
</dbReference>
<feature type="binding site" description="axial binding residue" evidence="3">
    <location>
        <position position="403"/>
    </location>
    <ligand>
        <name>heme</name>
        <dbReference type="ChEBI" id="CHEBI:30413"/>
    </ligand>
    <ligandPart>
        <name>Fe</name>
        <dbReference type="ChEBI" id="CHEBI:18248"/>
    </ligandPart>
</feature>
<dbReference type="PRINTS" id="PR00463">
    <property type="entry name" value="EP450I"/>
</dbReference>
<accession>A0A5C6UCE5</accession>
<dbReference type="OrthoDB" id="9764248at2"/>
<keyword evidence="6" id="KW-1185">Reference proteome</keyword>
<dbReference type="Proteomes" id="UP000321250">
    <property type="component" value="Unassembled WGS sequence"/>
</dbReference>
<evidence type="ECO:0000256" key="3">
    <source>
        <dbReference type="PIRSR" id="PIRSR602401-1"/>
    </source>
</evidence>
<dbReference type="Gene3D" id="1.10.630.10">
    <property type="entry name" value="Cytochrome P450"/>
    <property type="match status" value="1"/>
</dbReference>
<evidence type="ECO:0000313" key="5">
    <source>
        <dbReference type="EMBL" id="TXC69871.1"/>
    </source>
</evidence>
<dbReference type="GO" id="GO:0004497">
    <property type="term" value="F:monooxygenase activity"/>
    <property type="evidence" value="ECO:0007669"/>
    <property type="project" value="UniProtKB-KW"/>
</dbReference>
<dbReference type="GO" id="GO:0016705">
    <property type="term" value="F:oxidoreductase activity, acting on paired donors, with incorporation or reduction of molecular oxygen"/>
    <property type="evidence" value="ECO:0007669"/>
    <property type="project" value="InterPro"/>
</dbReference>
<keyword evidence="3 4" id="KW-0408">Iron</keyword>
<dbReference type="GO" id="GO:0020037">
    <property type="term" value="F:heme binding"/>
    <property type="evidence" value="ECO:0007669"/>
    <property type="project" value="InterPro"/>
</dbReference>
<evidence type="ECO:0000256" key="4">
    <source>
        <dbReference type="RuleBase" id="RU000461"/>
    </source>
</evidence>
<dbReference type="EMBL" id="VOQR01000001">
    <property type="protein sequence ID" value="TXC69871.1"/>
    <property type="molecule type" value="Genomic_DNA"/>
</dbReference>
<sequence>MSIRFTPPFPAPHASKSSFLLRFWRGWNSWIHVLFERSYTMKMGEIHTPALDFYLANELPLVRRIMETEWKQFPKHEFQRDLLLPLIGNSVFSANGQDWEDQRQMVNPAFGHTALKTVFPMMSDAVDDLIAHIRTMDLSKPVPIDVLITHLAADIIYRTLFSVVLDTAGSREIYDAFHAYQKHSQRASTLRIYGLPMLGFRRRAEADARRIHAVFAPIVHARYAATHERGERGHDIVQSLIDARHPQTGAAFTEAEVMEQVATIFLAGHETSASSVTWAFYLIARDPALQAALRDEVETASGGAPLAYEHLRPMTRINNVFRETLRLYPPLAFLTREVTCPVQMRDKHLEPGAMLVVSPWLVQRNRDNFPEPHGFDPDRFDDPDQASACRHAYLPFGKGPRICVGAGFAVQEAKLAIAGLLRTFTIETVPGKVPEPVSRLTLRAKDGVLLKLTPIEKRRA</sequence>
<keyword evidence="4" id="KW-0560">Oxidoreductase</keyword>
<dbReference type="PANTHER" id="PTHR24305">
    <property type="entry name" value="CYTOCHROME P450"/>
    <property type="match status" value="1"/>
</dbReference>
<keyword evidence="3 4" id="KW-0349">Heme</keyword>
<proteinExistence type="inferred from homology"/>
<name>A0A5C6UCE5_9SPHN</name>
<dbReference type="SUPFAM" id="SSF48264">
    <property type="entry name" value="Cytochrome P450"/>
    <property type="match status" value="1"/>
</dbReference>
<keyword evidence="4" id="KW-0503">Monooxygenase</keyword>
<evidence type="ECO:0000313" key="6">
    <source>
        <dbReference type="Proteomes" id="UP000321250"/>
    </source>
</evidence>
<evidence type="ECO:0000256" key="2">
    <source>
        <dbReference type="ARBA" id="ARBA00010617"/>
    </source>
</evidence>
<dbReference type="InterPro" id="IPR001128">
    <property type="entry name" value="Cyt_P450"/>
</dbReference>
<dbReference type="InterPro" id="IPR017972">
    <property type="entry name" value="Cyt_P450_CS"/>
</dbReference>
<dbReference type="GO" id="GO:0005506">
    <property type="term" value="F:iron ion binding"/>
    <property type="evidence" value="ECO:0007669"/>
    <property type="project" value="InterPro"/>
</dbReference>
<dbReference type="InterPro" id="IPR050121">
    <property type="entry name" value="Cytochrome_P450_monoxygenase"/>
</dbReference>
<reference evidence="5 6" key="1">
    <citation type="journal article" date="2013" name="Antonie Van Leeuwenhoek">
        <title>Sphingomonas ginsenosidivorax sp. nov., with the ability to transform ginsenosides.</title>
        <authorList>
            <person name="Jin X.F."/>
            <person name="Kim J.K."/>
            <person name="Liu Q.M."/>
            <person name="Kang M.S."/>
            <person name="He D."/>
            <person name="Jin F.X."/>
            <person name="Kim S.C."/>
            <person name="Im W.T."/>
        </authorList>
    </citation>
    <scope>NUCLEOTIDE SEQUENCE [LARGE SCALE GENOMIC DNA]</scope>
    <source>
        <strain evidence="5 6">KHI67</strain>
    </source>
</reference>
<dbReference type="Pfam" id="PF00067">
    <property type="entry name" value="p450"/>
    <property type="match status" value="1"/>
</dbReference>
<dbReference type="PANTHER" id="PTHR24305:SF166">
    <property type="entry name" value="CYTOCHROME P450 12A4, MITOCHONDRIAL-RELATED"/>
    <property type="match status" value="1"/>
</dbReference>
<comment type="similarity">
    <text evidence="2 4">Belongs to the cytochrome P450 family.</text>
</comment>
<dbReference type="PRINTS" id="PR00385">
    <property type="entry name" value="P450"/>
</dbReference>
<dbReference type="AlphaFoldDB" id="A0A5C6UCE5"/>
<protein>
    <submittedName>
        <fullName evidence="5">Cytochrome P450</fullName>
    </submittedName>
</protein>
<comment type="caution">
    <text evidence="5">The sequence shown here is derived from an EMBL/GenBank/DDBJ whole genome shotgun (WGS) entry which is preliminary data.</text>
</comment>
<gene>
    <name evidence="5" type="ORF">FSB78_02030</name>
</gene>
<keyword evidence="3 4" id="KW-0479">Metal-binding</keyword>
<comment type="cofactor">
    <cofactor evidence="1 3">
        <name>heme</name>
        <dbReference type="ChEBI" id="CHEBI:30413"/>
    </cofactor>
</comment>
<organism evidence="5 6">
    <name type="scientific">Sphingomonas ginsenosidivorax</name>
    <dbReference type="NCBI Taxonomy" id="862135"/>
    <lineage>
        <taxon>Bacteria</taxon>
        <taxon>Pseudomonadati</taxon>
        <taxon>Pseudomonadota</taxon>
        <taxon>Alphaproteobacteria</taxon>
        <taxon>Sphingomonadales</taxon>
        <taxon>Sphingomonadaceae</taxon>
        <taxon>Sphingomonas</taxon>
    </lineage>
</organism>